<gene>
    <name evidence="2" type="ORF">H7B90_15245</name>
</gene>
<dbReference type="InterPro" id="IPR051396">
    <property type="entry name" value="Bact_Antivir_Def_Nuclease"/>
</dbReference>
<protein>
    <submittedName>
        <fullName evidence="2">AAA family ATPase</fullName>
    </submittedName>
</protein>
<dbReference type="Proteomes" id="UP000553776">
    <property type="component" value="Unassembled WGS sequence"/>
</dbReference>
<organism evidence="2 3">
    <name type="scientific">Cohnella xylanilytica</name>
    <dbReference type="NCBI Taxonomy" id="557555"/>
    <lineage>
        <taxon>Bacteria</taxon>
        <taxon>Bacillati</taxon>
        <taxon>Bacillota</taxon>
        <taxon>Bacilli</taxon>
        <taxon>Bacillales</taxon>
        <taxon>Paenibacillaceae</taxon>
        <taxon>Cohnella</taxon>
    </lineage>
</organism>
<keyword evidence="3" id="KW-1185">Reference proteome</keyword>
<dbReference type="PANTHER" id="PTHR43581:SF2">
    <property type="entry name" value="EXCINUCLEASE ATPASE SUBUNIT"/>
    <property type="match status" value="1"/>
</dbReference>
<dbReference type="GO" id="GO:0005524">
    <property type="term" value="F:ATP binding"/>
    <property type="evidence" value="ECO:0007669"/>
    <property type="project" value="InterPro"/>
</dbReference>
<evidence type="ECO:0000259" key="1">
    <source>
        <dbReference type="Pfam" id="PF13304"/>
    </source>
</evidence>
<evidence type="ECO:0000313" key="3">
    <source>
        <dbReference type="Proteomes" id="UP000553776"/>
    </source>
</evidence>
<name>A0A841U372_9BACL</name>
<reference evidence="2 3" key="1">
    <citation type="submission" date="2020-08" db="EMBL/GenBank/DDBJ databases">
        <title>Cohnella phylogeny.</title>
        <authorList>
            <person name="Dunlap C."/>
        </authorList>
    </citation>
    <scope>NUCLEOTIDE SEQUENCE [LARGE SCALE GENOMIC DNA]</scope>
    <source>
        <strain evidence="2 3">DSM 25239</strain>
    </source>
</reference>
<dbReference type="AlphaFoldDB" id="A0A841U372"/>
<accession>A0A841U372</accession>
<dbReference type="InterPro" id="IPR003959">
    <property type="entry name" value="ATPase_AAA_core"/>
</dbReference>
<dbReference type="GO" id="GO:0016887">
    <property type="term" value="F:ATP hydrolysis activity"/>
    <property type="evidence" value="ECO:0007669"/>
    <property type="project" value="InterPro"/>
</dbReference>
<dbReference type="Pfam" id="PF13304">
    <property type="entry name" value="AAA_21"/>
    <property type="match status" value="1"/>
</dbReference>
<dbReference type="EMBL" id="JACJVR010000059">
    <property type="protein sequence ID" value="MBB6692763.1"/>
    <property type="molecule type" value="Genomic_DNA"/>
</dbReference>
<comment type="caution">
    <text evidence="2">The sequence shown here is derived from an EMBL/GenBank/DDBJ whole genome shotgun (WGS) entry which is preliminary data.</text>
</comment>
<proteinExistence type="predicted"/>
<sequence length="375" mass="44163">MMLGPYEEIYRQIMYRLIDSKTRTRQRLDKSNATDNYILNTMRKNLFYDRVYTAVVQSFFKDLALYTNHPVVDPKELADAFNQHPDADVLDSIDHMFNMLRRRSQRYENDRIYRWVSAILDVLELIHKYVESRPSWTDPVVSIPVQSDSLENSDSYVFVQKYRDSFHAYPYLDFDWNGLSTGEKSFLNMFSRLYTRSDSQVFGSNEKLADHVVLLIDEGELYFHPEWQRQFVYNLIRFLGVAYGRQRGPQRKIQVILTSHSPFILSDMPNYNVNYVSGGDGGSIVTTGLEEDRQTFAANIHTLFMDSFYMENGTIGEVARIKIDHLLRDLFKSKNVKPEDRKRMKKTIDLIGEVVIRRKLIEIYEEKFGREDGHD</sequence>
<dbReference type="InterPro" id="IPR027417">
    <property type="entry name" value="P-loop_NTPase"/>
</dbReference>
<dbReference type="PANTHER" id="PTHR43581">
    <property type="entry name" value="ATP/GTP PHOSPHATASE"/>
    <property type="match status" value="1"/>
</dbReference>
<dbReference type="SUPFAM" id="SSF52540">
    <property type="entry name" value="P-loop containing nucleoside triphosphate hydrolases"/>
    <property type="match status" value="1"/>
</dbReference>
<dbReference type="RefSeq" id="WP_185136752.1">
    <property type="nucleotide sequence ID" value="NZ_JACJVR010000059.1"/>
</dbReference>
<feature type="domain" description="ATPase AAA-type core" evidence="1">
    <location>
        <begin position="173"/>
        <end position="266"/>
    </location>
</feature>
<evidence type="ECO:0000313" key="2">
    <source>
        <dbReference type="EMBL" id="MBB6692763.1"/>
    </source>
</evidence>
<dbReference type="Gene3D" id="3.40.50.300">
    <property type="entry name" value="P-loop containing nucleotide triphosphate hydrolases"/>
    <property type="match status" value="1"/>
</dbReference>